<feature type="transmembrane region" description="Helical" evidence="2">
    <location>
        <begin position="6"/>
        <end position="24"/>
    </location>
</feature>
<sequence length="193" mass="21301">MNDGVSILVAIFIILLVFRWLLGGSPSNQDGQRRTGTGLSTGRRYVSPEMISTVHSMFPNVPLAAIQADLARTGSVEITCDNILRDGGLPLPVEATPQPSPNVQPNSNTGTSSSTNKATAANLIHRFNINPENEESSSVAPPKVWEATADRRQDNLQRRKEHMILQARKRFLEQQQKKTTESEVTEKTEPKLE</sequence>
<gene>
    <name evidence="4" type="ORF">K7432_015736</name>
</gene>
<evidence type="ECO:0000259" key="3">
    <source>
        <dbReference type="PROSITE" id="PS51140"/>
    </source>
</evidence>
<evidence type="ECO:0000256" key="2">
    <source>
        <dbReference type="SAM" id="Phobius"/>
    </source>
</evidence>
<feature type="region of interest" description="Disordered" evidence="1">
    <location>
        <begin position="129"/>
        <end position="193"/>
    </location>
</feature>
<dbReference type="Gene3D" id="1.10.8.10">
    <property type="entry name" value="DNA helicase RuvA subunit, C-terminal domain"/>
    <property type="match status" value="1"/>
</dbReference>
<evidence type="ECO:0000313" key="4">
    <source>
        <dbReference type="EMBL" id="KAK9760344.1"/>
    </source>
</evidence>
<dbReference type="InterPro" id="IPR003892">
    <property type="entry name" value="CUE"/>
</dbReference>
<feature type="compositionally biased region" description="Low complexity" evidence="1">
    <location>
        <begin position="101"/>
        <end position="115"/>
    </location>
</feature>
<evidence type="ECO:0000256" key="1">
    <source>
        <dbReference type="SAM" id="MobiDB-lite"/>
    </source>
</evidence>
<name>A0ABR2WFS9_9FUNG</name>
<reference evidence="4 5" key="1">
    <citation type="submission" date="2023-04" db="EMBL/GenBank/DDBJ databases">
        <title>Genome of Basidiobolus ranarum AG-B5.</title>
        <authorList>
            <person name="Stajich J.E."/>
            <person name="Carter-House D."/>
            <person name="Gryganskyi A."/>
        </authorList>
    </citation>
    <scope>NUCLEOTIDE SEQUENCE [LARGE SCALE GENOMIC DNA]</scope>
    <source>
        <strain evidence="4 5">AG-B5</strain>
    </source>
</reference>
<keyword evidence="5" id="KW-1185">Reference proteome</keyword>
<organism evidence="4 5">
    <name type="scientific">Basidiobolus ranarum</name>
    <dbReference type="NCBI Taxonomy" id="34480"/>
    <lineage>
        <taxon>Eukaryota</taxon>
        <taxon>Fungi</taxon>
        <taxon>Fungi incertae sedis</taxon>
        <taxon>Zoopagomycota</taxon>
        <taxon>Entomophthoromycotina</taxon>
        <taxon>Basidiobolomycetes</taxon>
        <taxon>Basidiobolales</taxon>
        <taxon>Basidiobolaceae</taxon>
        <taxon>Basidiobolus</taxon>
    </lineage>
</organism>
<accession>A0ABR2WFS9</accession>
<keyword evidence="2" id="KW-1133">Transmembrane helix</keyword>
<dbReference type="Proteomes" id="UP001479436">
    <property type="component" value="Unassembled WGS sequence"/>
</dbReference>
<keyword evidence="2" id="KW-0812">Transmembrane</keyword>
<keyword evidence="2" id="KW-0472">Membrane</keyword>
<feature type="domain" description="CUE" evidence="3">
    <location>
        <begin position="46"/>
        <end position="88"/>
    </location>
</feature>
<dbReference type="CDD" id="cd14424">
    <property type="entry name" value="CUE_Cue1p_like"/>
    <property type="match status" value="1"/>
</dbReference>
<feature type="compositionally biased region" description="Basic and acidic residues" evidence="1">
    <location>
        <begin position="148"/>
        <end position="158"/>
    </location>
</feature>
<protein>
    <recommendedName>
        <fullName evidence="3">CUE domain-containing protein</fullName>
    </recommendedName>
</protein>
<feature type="region of interest" description="Disordered" evidence="1">
    <location>
        <begin position="89"/>
        <end position="115"/>
    </location>
</feature>
<dbReference type="EMBL" id="JASJQH010002246">
    <property type="protein sequence ID" value="KAK9760344.1"/>
    <property type="molecule type" value="Genomic_DNA"/>
</dbReference>
<dbReference type="SMART" id="SM00546">
    <property type="entry name" value="CUE"/>
    <property type="match status" value="1"/>
</dbReference>
<feature type="compositionally biased region" description="Basic and acidic residues" evidence="1">
    <location>
        <begin position="170"/>
        <end position="193"/>
    </location>
</feature>
<comment type="caution">
    <text evidence="4">The sequence shown here is derived from an EMBL/GenBank/DDBJ whole genome shotgun (WGS) entry which is preliminary data.</text>
</comment>
<dbReference type="Pfam" id="PF02845">
    <property type="entry name" value="CUE"/>
    <property type="match status" value="1"/>
</dbReference>
<proteinExistence type="predicted"/>
<dbReference type="PROSITE" id="PS51140">
    <property type="entry name" value="CUE"/>
    <property type="match status" value="1"/>
</dbReference>
<evidence type="ECO:0000313" key="5">
    <source>
        <dbReference type="Proteomes" id="UP001479436"/>
    </source>
</evidence>